<feature type="domain" description="Flagellar motor switch protein FliN-like C-terminal" evidence="2">
    <location>
        <begin position="279"/>
        <end position="347"/>
    </location>
</feature>
<dbReference type="InterPro" id="IPR001543">
    <property type="entry name" value="FliN-like_C"/>
</dbReference>
<dbReference type="RefSeq" id="WP_027513994.1">
    <property type="nucleotide sequence ID" value="NZ_CP104144.1"/>
</dbReference>
<keyword evidence="3" id="KW-0969">Cilium</keyword>
<dbReference type="InterPro" id="IPR036429">
    <property type="entry name" value="SpoA-like_sf"/>
</dbReference>
<proteinExistence type="inferred from homology"/>
<sequence>MSISTQTRAGAQEVRTLAEDPSCLPEVAAAHVDALNMLARIRMAFRLSLATATIVIRPEDSTRSLTEPVELAFFIGASAGRFMIPAAALDELAPGLGVRGRIAALSPLQRNILIEEALASNLAELEDRIGEPVRTGPPPDAAGECPIKLCWTIDCGSLPHHAELHLSAAAALKIGKALGGHASGLGALTANLVQPIQLCAGIQHLTTGEYESLGVGDIVMCEQPNGEEPFALIGNHLIASLRRGDSGLVFTSTWRDLRASWEHSAMSKKDTPPSDQLETLADLPVQLVFEIGRAEFPLKEIARMGEGTVLHTSPSLSTPVNIMANGRLVGKGELIRIGEGLGVRVVRLSADG</sequence>
<name>A0ABY5XSE9_RHISU</name>
<evidence type="ECO:0000313" key="3">
    <source>
        <dbReference type="EMBL" id="UWU17094.1"/>
    </source>
</evidence>
<evidence type="ECO:0000259" key="2">
    <source>
        <dbReference type="Pfam" id="PF01052"/>
    </source>
</evidence>
<dbReference type="InterPro" id="IPR001172">
    <property type="entry name" value="FliN_T3SS_HrcQb"/>
</dbReference>
<reference evidence="3" key="1">
    <citation type="submission" date="2022-09" db="EMBL/GenBank/DDBJ databases">
        <title>Australian commercial rhizobial inoculants.</title>
        <authorList>
            <person name="Kohlmeier M.G."/>
            <person name="O'Hara G.W."/>
            <person name="Colombi E."/>
            <person name="Ramsay J.P."/>
            <person name="Terpolilli J."/>
        </authorList>
    </citation>
    <scope>NUCLEOTIDE SEQUENCE</scope>
    <source>
        <strain evidence="3">WSM1592</strain>
        <plasmid evidence="3">pWSM1592_1</plasmid>
    </source>
</reference>
<keyword evidence="3" id="KW-0966">Cell projection</keyword>
<protein>
    <submittedName>
        <fullName evidence="3">FliM/FliN family flagellar motor switch protein</fullName>
    </submittedName>
</protein>
<accession>A0ABY5XSE9</accession>
<dbReference type="SUPFAM" id="SSF101801">
    <property type="entry name" value="Surface presentation of antigens (SPOA)"/>
    <property type="match status" value="1"/>
</dbReference>
<dbReference type="EMBL" id="CP104144">
    <property type="protein sequence ID" value="UWU17094.1"/>
    <property type="molecule type" value="Genomic_DNA"/>
</dbReference>
<dbReference type="Pfam" id="PF01052">
    <property type="entry name" value="FliMN_C"/>
    <property type="match status" value="1"/>
</dbReference>
<comment type="similarity">
    <text evidence="1">Belongs to the FliN/MopA/SpaO family.</text>
</comment>
<keyword evidence="3" id="KW-0282">Flagellum</keyword>
<organism evidence="3 4">
    <name type="scientific">Rhizobium sullae</name>
    <name type="common">Rhizobium hedysari</name>
    <dbReference type="NCBI Taxonomy" id="50338"/>
    <lineage>
        <taxon>Bacteria</taxon>
        <taxon>Pseudomonadati</taxon>
        <taxon>Pseudomonadota</taxon>
        <taxon>Alphaproteobacteria</taxon>
        <taxon>Hyphomicrobiales</taxon>
        <taxon>Rhizobiaceae</taxon>
        <taxon>Rhizobium/Agrobacterium group</taxon>
        <taxon>Rhizobium</taxon>
    </lineage>
</organism>
<dbReference type="PANTHER" id="PTHR30034:SF6">
    <property type="entry name" value="YOP PROTEINS TRANSLOCATION PROTEIN Q"/>
    <property type="match status" value="1"/>
</dbReference>
<keyword evidence="3" id="KW-0614">Plasmid</keyword>
<geneLocation type="plasmid" evidence="3 4">
    <name>pWSM1592_1</name>
</geneLocation>
<gene>
    <name evidence="3" type="ORF">N2599_30345</name>
</gene>
<dbReference type="PRINTS" id="PR00956">
    <property type="entry name" value="FLGMOTORFLIN"/>
</dbReference>
<evidence type="ECO:0000313" key="4">
    <source>
        <dbReference type="Proteomes" id="UP001060123"/>
    </source>
</evidence>
<dbReference type="Proteomes" id="UP001060123">
    <property type="component" value="Plasmid pWSM1592_1"/>
</dbReference>
<evidence type="ECO:0000256" key="1">
    <source>
        <dbReference type="ARBA" id="ARBA00009226"/>
    </source>
</evidence>
<dbReference type="Gene3D" id="2.30.330.10">
    <property type="entry name" value="SpoA-like"/>
    <property type="match status" value="1"/>
</dbReference>
<keyword evidence="4" id="KW-1185">Reference proteome</keyword>
<dbReference type="PANTHER" id="PTHR30034">
    <property type="entry name" value="FLAGELLAR MOTOR SWITCH PROTEIN FLIM"/>
    <property type="match status" value="1"/>
</dbReference>